<proteinExistence type="predicted"/>
<organism evidence="2 3">
    <name type="scientific">Methylomonas paludis</name>
    <dbReference type="NCBI Taxonomy" id="1173101"/>
    <lineage>
        <taxon>Bacteria</taxon>
        <taxon>Pseudomonadati</taxon>
        <taxon>Pseudomonadota</taxon>
        <taxon>Gammaproteobacteria</taxon>
        <taxon>Methylococcales</taxon>
        <taxon>Methylococcaceae</taxon>
        <taxon>Methylomonas</taxon>
    </lineage>
</organism>
<dbReference type="Proteomes" id="UP000676649">
    <property type="component" value="Chromosome"/>
</dbReference>
<keyword evidence="3" id="KW-1185">Reference proteome</keyword>
<evidence type="ECO:0000313" key="3">
    <source>
        <dbReference type="Proteomes" id="UP000676649"/>
    </source>
</evidence>
<dbReference type="KEGG" id="mpad:KEF85_06505"/>
<dbReference type="InterPro" id="IPR029060">
    <property type="entry name" value="PIN-like_dom_sf"/>
</dbReference>
<dbReference type="Gene3D" id="3.40.50.1010">
    <property type="entry name" value="5'-nuclease"/>
    <property type="match status" value="1"/>
</dbReference>
<accession>A0A975RB81</accession>
<protein>
    <submittedName>
        <fullName evidence="2">Type II toxin-antitoxin system VapC family toxin</fullName>
    </submittedName>
</protein>
<dbReference type="InterPro" id="IPR052919">
    <property type="entry name" value="TA_system_RNase"/>
</dbReference>
<feature type="domain" description="PIN" evidence="1">
    <location>
        <begin position="4"/>
        <end position="120"/>
    </location>
</feature>
<dbReference type="EMBL" id="CP073754">
    <property type="protein sequence ID" value="QWF72094.1"/>
    <property type="molecule type" value="Genomic_DNA"/>
</dbReference>
<dbReference type="AlphaFoldDB" id="A0A975RB81"/>
<dbReference type="RefSeq" id="WP_215584235.1">
    <property type="nucleotide sequence ID" value="NZ_CP073754.1"/>
</dbReference>
<evidence type="ECO:0000313" key="2">
    <source>
        <dbReference type="EMBL" id="QWF72094.1"/>
    </source>
</evidence>
<dbReference type="InterPro" id="IPR002716">
    <property type="entry name" value="PIN_dom"/>
</dbReference>
<reference evidence="2" key="1">
    <citation type="submission" date="2021-04" db="EMBL/GenBank/DDBJ databases">
        <title>Draft genome sequence data of methanotrophic Methylovulum sp. strain S1L and Methylomonas sp. strain S2AM isolated from boreal lake water columns.</title>
        <authorList>
            <person name="Rissanen A.J."/>
            <person name="Mangayil R."/>
            <person name="Svenning M.M."/>
            <person name="Khanongnuch R."/>
        </authorList>
    </citation>
    <scope>NUCLEOTIDE SEQUENCE</scope>
    <source>
        <strain evidence="2">S2AM</strain>
    </source>
</reference>
<gene>
    <name evidence="2" type="ORF">KEF85_06505</name>
</gene>
<dbReference type="CDD" id="cd09872">
    <property type="entry name" value="PIN_Sll0205-like"/>
    <property type="match status" value="1"/>
</dbReference>
<dbReference type="PANTHER" id="PTHR36173:SF2">
    <property type="entry name" value="RIBONUCLEASE VAPC16"/>
    <property type="match status" value="1"/>
</dbReference>
<evidence type="ECO:0000259" key="1">
    <source>
        <dbReference type="Pfam" id="PF01850"/>
    </source>
</evidence>
<name>A0A975RB81_9GAMM</name>
<dbReference type="Pfam" id="PF01850">
    <property type="entry name" value="PIN"/>
    <property type="match status" value="1"/>
</dbReference>
<sequence length="128" mass="14602">MNLLLDTHILLWTLAKPKQLPKKAAEAIYLADTVFFSPVNLWEIGIKSTIWPEFGIKRIEDIHAGALKSNLQELVITASDTMLATQLAMIHRDPFDRLLIAQSHNKQYQLVTVDDKIAQYQLPYIMSV</sequence>
<dbReference type="PANTHER" id="PTHR36173">
    <property type="entry name" value="RIBONUCLEASE VAPC16-RELATED"/>
    <property type="match status" value="1"/>
</dbReference>
<dbReference type="SUPFAM" id="SSF88723">
    <property type="entry name" value="PIN domain-like"/>
    <property type="match status" value="1"/>
</dbReference>
<dbReference type="InterPro" id="IPR041705">
    <property type="entry name" value="PIN_Sll0205"/>
</dbReference>